<gene>
    <name evidence="1" type="ORF">H5410_054987</name>
</gene>
<reference evidence="1 2" key="1">
    <citation type="submission" date="2020-09" db="EMBL/GenBank/DDBJ databases">
        <title>De no assembly of potato wild relative species, Solanum commersonii.</title>
        <authorList>
            <person name="Cho K."/>
        </authorList>
    </citation>
    <scope>NUCLEOTIDE SEQUENCE [LARGE SCALE GENOMIC DNA]</scope>
    <source>
        <strain evidence="1">LZ3.2</strain>
        <tissue evidence="1">Leaf</tissue>
    </source>
</reference>
<keyword evidence="2" id="KW-1185">Reference proteome</keyword>
<dbReference type="OrthoDB" id="108365at2759"/>
<sequence>MEVTYAAVKIVEPLYHAESTNATNESILKVALDHGKTAGVIKRMTELLFSRKLATICGEDH</sequence>
<protein>
    <submittedName>
        <fullName evidence="1">Uncharacterized protein</fullName>
    </submittedName>
</protein>
<organism evidence="1 2">
    <name type="scientific">Solanum commersonii</name>
    <name type="common">Commerson's wild potato</name>
    <name type="synonym">Commerson's nightshade</name>
    <dbReference type="NCBI Taxonomy" id="4109"/>
    <lineage>
        <taxon>Eukaryota</taxon>
        <taxon>Viridiplantae</taxon>
        <taxon>Streptophyta</taxon>
        <taxon>Embryophyta</taxon>
        <taxon>Tracheophyta</taxon>
        <taxon>Spermatophyta</taxon>
        <taxon>Magnoliopsida</taxon>
        <taxon>eudicotyledons</taxon>
        <taxon>Gunneridae</taxon>
        <taxon>Pentapetalae</taxon>
        <taxon>asterids</taxon>
        <taxon>lamiids</taxon>
        <taxon>Solanales</taxon>
        <taxon>Solanaceae</taxon>
        <taxon>Solanoideae</taxon>
        <taxon>Solaneae</taxon>
        <taxon>Solanum</taxon>
    </lineage>
</organism>
<dbReference type="AlphaFoldDB" id="A0A9J5WHC4"/>
<proteinExistence type="predicted"/>
<evidence type="ECO:0000313" key="1">
    <source>
        <dbReference type="EMBL" id="KAG5574853.1"/>
    </source>
</evidence>
<accession>A0A9J5WHC4</accession>
<name>A0A9J5WHC4_SOLCO</name>
<dbReference type="EMBL" id="JACXVP010000011">
    <property type="protein sequence ID" value="KAG5574853.1"/>
    <property type="molecule type" value="Genomic_DNA"/>
</dbReference>
<comment type="caution">
    <text evidence="1">The sequence shown here is derived from an EMBL/GenBank/DDBJ whole genome shotgun (WGS) entry which is preliminary data.</text>
</comment>
<evidence type="ECO:0000313" key="2">
    <source>
        <dbReference type="Proteomes" id="UP000824120"/>
    </source>
</evidence>
<dbReference type="Proteomes" id="UP000824120">
    <property type="component" value="Chromosome 11"/>
</dbReference>